<dbReference type="Proteomes" id="UP000193200">
    <property type="component" value="Unassembled WGS sequence"/>
</dbReference>
<dbReference type="HAMAP" id="MF_00149">
    <property type="entry name" value="DNA_mis_repair"/>
    <property type="match status" value="1"/>
</dbReference>
<dbReference type="GO" id="GO:0032300">
    <property type="term" value="C:mismatch repair complex"/>
    <property type="evidence" value="ECO:0007669"/>
    <property type="project" value="InterPro"/>
</dbReference>
<keyword evidence="3 5" id="KW-0227">DNA damage</keyword>
<dbReference type="NCBIfam" id="TIGR00585">
    <property type="entry name" value="mutl"/>
    <property type="match status" value="1"/>
</dbReference>
<keyword evidence="4 5" id="KW-0234">DNA repair</keyword>
<dbReference type="SUPFAM" id="SSF118116">
    <property type="entry name" value="DNA mismatch repair protein MutL"/>
    <property type="match status" value="1"/>
</dbReference>
<dbReference type="GO" id="GO:0016887">
    <property type="term" value="F:ATP hydrolysis activity"/>
    <property type="evidence" value="ECO:0007669"/>
    <property type="project" value="InterPro"/>
</dbReference>
<dbReference type="CDD" id="cd16926">
    <property type="entry name" value="HATPase_MutL-MLH-PMS-like"/>
    <property type="match status" value="1"/>
</dbReference>
<dbReference type="InterPro" id="IPR020568">
    <property type="entry name" value="Ribosomal_Su5_D2-typ_SF"/>
</dbReference>
<protein>
    <recommendedName>
        <fullName evidence="2 5">DNA mismatch repair protein MutL</fullName>
    </recommendedName>
</protein>
<comment type="function">
    <text evidence="5">This protein is involved in the repair of mismatches in DNA. It is required for dam-dependent methyl-directed DNA mismatch repair. May act as a 'molecular matchmaker', a protein that promotes the formation of a stable complex between two or more DNA-binding proteins in an ATP-dependent manner without itself being part of a final effector complex.</text>
</comment>
<dbReference type="GO" id="GO:0140664">
    <property type="term" value="F:ATP-dependent DNA damage sensor activity"/>
    <property type="evidence" value="ECO:0007669"/>
    <property type="project" value="InterPro"/>
</dbReference>
<dbReference type="FunFam" id="3.30.565.10:FF:000003">
    <property type="entry name" value="DNA mismatch repair endonuclease MutL"/>
    <property type="match status" value="1"/>
</dbReference>
<dbReference type="InterPro" id="IPR014721">
    <property type="entry name" value="Ribsml_uS5_D2-typ_fold_subgr"/>
</dbReference>
<dbReference type="InterPro" id="IPR038973">
    <property type="entry name" value="MutL/Mlh/Pms-like"/>
</dbReference>
<dbReference type="Pfam" id="PF08676">
    <property type="entry name" value="MutL_C"/>
    <property type="match status" value="1"/>
</dbReference>
<dbReference type="GO" id="GO:0030983">
    <property type="term" value="F:mismatched DNA binding"/>
    <property type="evidence" value="ECO:0007669"/>
    <property type="project" value="InterPro"/>
</dbReference>
<dbReference type="RefSeq" id="WP_085882482.1">
    <property type="nucleotide sequence ID" value="NZ_FWFR01000001.1"/>
</dbReference>
<dbReference type="Gene3D" id="3.30.565.10">
    <property type="entry name" value="Histidine kinase-like ATPase, C-terminal domain"/>
    <property type="match status" value="1"/>
</dbReference>
<evidence type="ECO:0000259" key="6">
    <source>
        <dbReference type="SMART" id="SM00853"/>
    </source>
</evidence>
<evidence type="ECO:0000313" key="9">
    <source>
        <dbReference type="Proteomes" id="UP000193200"/>
    </source>
</evidence>
<dbReference type="InterPro" id="IPR002099">
    <property type="entry name" value="MutL/Mlh/PMS"/>
</dbReference>
<dbReference type="InParanoid" id="A0A1Y5S9A5"/>
<dbReference type="InterPro" id="IPR037198">
    <property type="entry name" value="MutL_C_sf"/>
</dbReference>
<dbReference type="FunCoup" id="A0A1Y5S9A5">
    <property type="interactions" value="268"/>
</dbReference>
<dbReference type="PROSITE" id="PS00058">
    <property type="entry name" value="DNA_MISMATCH_REPAIR_1"/>
    <property type="match status" value="1"/>
</dbReference>
<dbReference type="NCBIfam" id="NF000953">
    <property type="entry name" value="PRK00095.2-4"/>
    <property type="match status" value="1"/>
</dbReference>
<evidence type="ECO:0000256" key="1">
    <source>
        <dbReference type="ARBA" id="ARBA00006082"/>
    </source>
</evidence>
<dbReference type="OrthoDB" id="9763467at2"/>
<dbReference type="SUPFAM" id="SSF55874">
    <property type="entry name" value="ATPase domain of HSP90 chaperone/DNA topoisomerase II/histidine kinase"/>
    <property type="match status" value="1"/>
</dbReference>
<evidence type="ECO:0000256" key="2">
    <source>
        <dbReference type="ARBA" id="ARBA00021975"/>
    </source>
</evidence>
<dbReference type="InterPro" id="IPR042120">
    <property type="entry name" value="MutL_C_dimsub"/>
</dbReference>
<dbReference type="PANTHER" id="PTHR10073:SF12">
    <property type="entry name" value="DNA MISMATCH REPAIR PROTEIN MLH1"/>
    <property type="match status" value="1"/>
</dbReference>
<dbReference type="GO" id="GO:0006298">
    <property type="term" value="P:mismatch repair"/>
    <property type="evidence" value="ECO:0007669"/>
    <property type="project" value="UniProtKB-UniRule"/>
</dbReference>
<dbReference type="SMART" id="SM00853">
    <property type="entry name" value="MutL_C"/>
    <property type="match status" value="1"/>
</dbReference>
<dbReference type="InterPro" id="IPR020667">
    <property type="entry name" value="DNA_mismatch_repair_MutL"/>
</dbReference>
<reference evidence="8 9" key="1">
    <citation type="submission" date="2017-03" db="EMBL/GenBank/DDBJ databases">
        <authorList>
            <person name="Afonso C.L."/>
            <person name="Miller P.J."/>
            <person name="Scott M.A."/>
            <person name="Spackman E."/>
            <person name="Goraichik I."/>
            <person name="Dimitrov K.M."/>
            <person name="Suarez D.L."/>
            <person name="Swayne D.E."/>
        </authorList>
    </citation>
    <scope>NUCLEOTIDE SEQUENCE [LARGE SCALE GENOMIC DNA]</scope>
    <source>
        <strain evidence="8 9">CECT 7691</strain>
    </source>
</reference>
<dbReference type="CDD" id="cd00782">
    <property type="entry name" value="MutL_Trans"/>
    <property type="match status" value="1"/>
</dbReference>
<dbReference type="AlphaFoldDB" id="A0A1Y5S9A5"/>
<dbReference type="Pfam" id="PF01119">
    <property type="entry name" value="DNA_mis_repair"/>
    <property type="match status" value="1"/>
</dbReference>
<comment type="similarity">
    <text evidence="1 5">Belongs to the DNA mismatch repair MutL/HexB family.</text>
</comment>
<evidence type="ECO:0000256" key="5">
    <source>
        <dbReference type="HAMAP-Rule" id="MF_00149"/>
    </source>
</evidence>
<dbReference type="InterPro" id="IPR013507">
    <property type="entry name" value="DNA_mismatch_S5_2-like"/>
</dbReference>
<dbReference type="Gene3D" id="3.30.230.10">
    <property type="match status" value="1"/>
</dbReference>
<dbReference type="Gene3D" id="3.30.1370.100">
    <property type="entry name" value="MutL, C-terminal domain, regulatory subdomain"/>
    <property type="match status" value="1"/>
</dbReference>
<feature type="domain" description="DNA mismatch repair protein S5" evidence="7">
    <location>
        <begin position="212"/>
        <end position="330"/>
    </location>
</feature>
<feature type="domain" description="MutL C-terminal dimerisation" evidence="6">
    <location>
        <begin position="425"/>
        <end position="568"/>
    </location>
</feature>
<evidence type="ECO:0000313" key="8">
    <source>
        <dbReference type="EMBL" id="SLN32935.1"/>
    </source>
</evidence>
<dbReference type="InterPro" id="IPR014790">
    <property type="entry name" value="MutL_C"/>
</dbReference>
<evidence type="ECO:0000259" key="7">
    <source>
        <dbReference type="SMART" id="SM01340"/>
    </source>
</evidence>
<dbReference type="EMBL" id="FWFR01000001">
    <property type="protein sequence ID" value="SLN32935.1"/>
    <property type="molecule type" value="Genomic_DNA"/>
</dbReference>
<accession>A0A1Y5S9A5</accession>
<dbReference type="SMART" id="SM01340">
    <property type="entry name" value="DNA_mis_repair"/>
    <property type="match status" value="1"/>
</dbReference>
<organism evidence="8 9">
    <name type="scientific">Oceanibacterium hippocampi</name>
    <dbReference type="NCBI Taxonomy" id="745714"/>
    <lineage>
        <taxon>Bacteria</taxon>
        <taxon>Pseudomonadati</taxon>
        <taxon>Pseudomonadota</taxon>
        <taxon>Alphaproteobacteria</taxon>
        <taxon>Sneathiellales</taxon>
        <taxon>Sneathiellaceae</taxon>
        <taxon>Oceanibacterium</taxon>
    </lineage>
</organism>
<evidence type="ECO:0000256" key="3">
    <source>
        <dbReference type="ARBA" id="ARBA00022763"/>
    </source>
</evidence>
<dbReference type="InterPro" id="IPR042121">
    <property type="entry name" value="MutL_C_regsub"/>
</dbReference>
<dbReference type="PANTHER" id="PTHR10073">
    <property type="entry name" value="DNA MISMATCH REPAIR PROTEIN MLH, PMS, MUTL"/>
    <property type="match status" value="1"/>
</dbReference>
<dbReference type="InterPro" id="IPR036890">
    <property type="entry name" value="HATPase_C_sf"/>
</dbReference>
<keyword evidence="9" id="KW-1185">Reference proteome</keyword>
<proteinExistence type="inferred from homology"/>
<dbReference type="InterPro" id="IPR014762">
    <property type="entry name" value="DNA_mismatch_repair_CS"/>
</dbReference>
<dbReference type="SUPFAM" id="SSF54211">
    <property type="entry name" value="Ribosomal protein S5 domain 2-like"/>
    <property type="match status" value="1"/>
</dbReference>
<evidence type="ECO:0000256" key="4">
    <source>
        <dbReference type="ARBA" id="ARBA00023204"/>
    </source>
</evidence>
<name>A0A1Y5S9A5_9PROT</name>
<sequence length="611" mass="65366">MTIRRLPEGLVNRIAAGEVIERPASAVKELVENAIDAGARRIGVTLRDGGRSLIAVADDGTGMTADEMELAVERHATSKLPDDDLVRIAHLGFRGEALPSIGSVSRLSITSRTADADSGFRLDIAGGVKQPVAPAAMTRGTRVEVRDLFFATPARLKFLKSERAEQAQALAVVRRLALACPEIGFTFDDDRRTVLRLEPENGELFEARLGRVSAILGRDFRDNAVPIDAEREGIRLAGHAGLPTMNRGNAEMQFLFVNGRPVQDRLFTGAIRAAYMDVLARDRHPLLALFLEIPPDMVDVNVHPAKSEVRFRDSGIVRGLIIGAVRHALAEAGHRASSTLTGAALGAFQGGGRPALPLRAAWGGYRPGPGASPGMMEAAADYQAPLAAGEGRLEGTLRPEAPAALAGGAAIVPETAPGDHPLGAARAQLHGTYVIAETADGIVIVDQHAAHERLVMEKMKAALGERDVPRQMLLLPEVVELDEASVLRLADRADEFAELGLVLEPFGPGAIVVRETPAPLGQCDVKGLARDLADELAELDQSVSLKERLDDVCATMACHGSVRAGRRLNQAEMDALLRQMEVTPRAGQCNHGRPTYVALSLADIERLFGRR</sequence>
<dbReference type="GO" id="GO:0005524">
    <property type="term" value="F:ATP binding"/>
    <property type="evidence" value="ECO:0007669"/>
    <property type="project" value="InterPro"/>
</dbReference>
<dbReference type="Gene3D" id="3.30.1540.20">
    <property type="entry name" value="MutL, C-terminal domain, dimerisation subdomain"/>
    <property type="match status" value="1"/>
</dbReference>
<dbReference type="Pfam" id="PF13589">
    <property type="entry name" value="HATPase_c_3"/>
    <property type="match status" value="1"/>
</dbReference>
<gene>
    <name evidence="5 8" type="primary">mutL</name>
    <name evidence="8" type="ORF">OCH7691_01245</name>
</gene>